<evidence type="ECO:0000256" key="2">
    <source>
        <dbReference type="ARBA" id="ARBA00023242"/>
    </source>
</evidence>
<dbReference type="Pfam" id="PF08236">
    <property type="entry name" value="SRI"/>
    <property type="match status" value="1"/>
</dbReference>
<dbReference type="InterPro" id="IPR013257">
    <property type="entry name" value="SRI"/>
</dbReference>
<organism evidence="5 6">
    <name type="scientific">Cryptotermes secundus</name>
    <dbReference type="NCBI Taxonomy" id="105785"/>
    <lineage>
        <taxon>Eukaryota</taxon>
        <taxon>Metazoa</taxon>
        <taxon>Ecdysozoa</taxon>
        <taxon>Arthropoda</taxon>
        <taxon>Hexapoda</taxon>
        <taxon>Insecta</taxon>
        <taxon>Pterygota</taxon>
        <taxon>Neoptera</taxon>
        <taxon>Polyneoptera</taxon>
        <taxon>Dictyoptera</taxon>
        <taxon>Blattodea</taxon>
        <taxon>Blattoidea</taxon>
        <taxon>Termitoidae</taxon>
        <taxon>Kalotermitidae</taxon>
        <taxon>Cryptotermitinae</taxon>
        <taxon>Cryptotermes</taxon>
    </lineage>
</organism>
<keyword evidence="6" id="KW-1185">Reference proteome</keyword>
<sequence>MESSAKKKETSSFDENELEEQIVIHLKQMVQDDDEEEEEENWTGETVTHLTGKVRACYLKHLEKILMKNYEICSQKNCAEYRFSREDVIKCAVQMERKALRSCMVVILYQRAMTRLAADIKKHTEQLKLYKKLKDCVTDGPLWSDKTTQVDGHSGYIDKTTQTDFVFMGTEEVTAESHNSQTEKETEMSLSSPTGQCFQPLSVKTEPQTPEADNEEPVQGVPIPVYVSGMIATAVRSTDYFPFNGVEPMPYYETNQEFVPNVNTDNLFQCPIVSNESTVQVNHNGAKTETFISEKDINPEEPYEWSNIEEQSSLNVGSVASSKPFLTVRRLSDLQQNENLSNGTLCGDKLSDLDLEECSRMNIDDRISAILRRETHHFSGGEHLQLEETVNEDDGEPSIWTVEKCHQQNLLRAKIYETCFNVRKRGRMRLRFLELFGSDSEDCFDVDEHVTNFRDKIARWVVERLMPYYREGRIQSRPLFKFLARHIADTLLLKNHVPDEADVEKSVMDFFSHHDMIESEDDIWL</sequence>
<dbReference type="EMBL" id="NEVH01025127">
    <property type="protein sequence ID" value="PNF16122.1"/>
    <property type="molecule type" value="Genomic_DNA"/>
</dbReference>
<evidence type="ECO:0000256" key="3">
    <source>
        <dbReference type="SAM" id="MobiDB-lite"/>
    </source>
</evidence>
<proteinExistence type="predicted"/>
<protein>
    <recommendedName>
        <fullName evidence="4">Set2 Rpb1 interacting domain-containing protein</fullName>
    </recommendedName>
</protein>
<comment type="subcellular location">
    <subcellularLocation>
        <location evidence="1">Nucleus</location>
    </subcellularLocation>
</comment>
<feature type="compositionally biased region" description="Polar residues" evidence="3">
    <location>
        <begin position="188"/>
        <end position="198"/>
    </location>
</feature>
<feature type="domain" description="Set2 Rpb1 interacting" evidence="4">
    <location>
        <begin position="456"/>
        <end position="518"/>
    </location>
</feature>
<dbReference type="AlphaFoldDB" id="A0A2J7PII2"/>
<accession>A0A2J7PII2</accession>
<dbReference type="EMBL" id="NEVH01025127">
    <property type="protein sequence ID" value="PNF16123.1"/>
    <property type="molecule type" value="Genomic_DNA"/>
</dbReference>
<evidence type="ECO:0000313" key="6">
    <source>
        <dbReference type="Proteomes" id="UP000235965"/>
    </source>
</evidence>
<dbReference type="GO" id="GO:0005694">
    <property type="term" value="C:chromosome"/>
    <property type="evidence" value="ECO:0007669"/>
    <property type="project" value="InterPro"/>
</dbReference>
<feature type="region of interest" description="Disordered" evidence="3">
    <location>
        <begin position="175"/>
        <end position="198"/>
    </location>
</feature>
<dbReference type="GO" id="GO:0006355">
    <property type="term" value="P:regulation of DNA-templated transcription"/>
    <property type="evidence" value="ECO:0007669"/>
    <property type="project" value="InterPro"/>
</dbReference>
<comment type="caution">
    <text evidence="5">The sequence shown here is derived from an EMBL/GenBank/DDBJ whole genome shotgun (WGS) entry which is preliminary data.</text>
</comment>
<name>A0A2J7PII2_9NEOP</name>
<dbReference type="OrthoDB" id="6594281at2759"/>
<dbReference type="Proteomes" id="UP000235965">
    <property type="component" value="Unassembled WGS sequence"/>
</dbReference>
<keyword evidence="2" id="KW-0539">Nucleus</keyword>
<dbReference type="InParanoid" id="A0A2J7PII2"/>
<evidence type="ECO:0000259" key="4">
    <source>
        <dbReference type="Pfam" id="PF08236"/>
    </source>
</evidence>
<evidence type="ECO:0000256" key="1">
    <source>
        <dbReference type="ARBA" id="ARBA00004123"/>
    </source>
</evidence>
<gene>
    <name evidence="5" type="ORF">B7P43_G03268</name>
</gene>
<reference evidence="5 6" key="1">
    <citation type="submission" date="2017-12" db="EMBL/GenBank/DDBJ databases">
        <title>Hemimetabolous genomes reveal molecular basis of termite eusociality.</title>
        <authorList>
            <person name="Harrison M.C."/>
            <person name="Jongepier E."/>
            <person name="Robertson H.M."/>
            <person name="Arning N."/>
            <person name="Bitard-Feildel T."/>
            <person name="Chao H."/>
            <person name="Childers C.P."/>
            <person name="Dinh H."/>
            <person name="Doddapaneni H."/>
            <person name="Dugan S."/>
            <person name="Gowin J."/>
            <person name="Greiner C."/>
            <person name="Han Y."/>
            <person name="Hu H."/>
            <person name="Hughes D.S.T."/>
            <person name="Huylmans A.-K."/>
            <person name="Kemena C."/>
            <person name="Kremer L.P.M."/>
            <person name="Lee S.L."/>
            <person name="Lopez-Ezquerra A."/>
            <person name="Mallet L."/>
            <person name="Monroy-Kuhn J.M."/>
            <person name="Moser A."/>
            <person name="Murali S.C."/>
            <person name="Muzny D.M."/>
            <person name="Otani S."/>
            <person name="Piulachs M.-D."/>
            <person name="Poelchau M."/>
            <person name="Qu J."/>
            <person name="Schaub F."/>
            <person name="Wada-Katsumata A."/>
            <person name="Worley K.C."/>
            <person name="Xie Q."/>
            <person name="Ylla G."/>
            <person name="Poulsen M."/>
            <person name="Gibbs R.A."/>
            <person name="Schal C."/>
            <person name="Richards S."/>
            <person name="Belles X."/>
            <person name="Korb J."/>
            <person name="Bornberg-Bauer E."/>
        </authorList>
    </citation>
    <scope>NUCLEOTIDE SEQUENCE [LARGE SCALE GENOMIC DNA]</scope>
    <source>
        <tissue evidence="5">Whole body</tissue>
    </source>
</reference>
<evidence type="ECO:0000313" key="5">
    <source>
        <dbReference type="EMBL" id="PNF16123.1"/>
    </source>
</evidence>